<dbReference type="EMBL" id="JAUSQM010000001">
    <property type="protein sequence ID" value="MDP9820852.1"/>
    <property type="molecule type" value="Genomic_DNA"/>
</dbReference>
<evidence type="ECO:0000313" key="1">
    <source>
        <dbReference type="EMBL" id="MDP9820852.1"/>
    </source>
</evidence>
<evidence type="ECO:0000313" key="2">
    <source>
        <dbReference type="Proteomes" id="UP001240447"/>
    </source>
</evidence>
<dbReference type="Gene3D" id="3.10.129.10">
    <property type="entry name" value="Hotdog Thioesterase"/>
    <property type="match status" value="1"/>
</dbReference>
<name>A0ABT9NKB6_9ACTN</name>
<comment type="caution">
    <text evidence="1">The sequence shown here is derived from an EMBL/GenBank/DDBJ whole genome shotgun (WGS) entry which is preliminary data.</text>
</comment>
<sequence>MTTDVQTGAPEPTLEQLTCEDLEREIALYEPLTDAVRALIDASVRTEVDAEVVRDVTRVLQEQASRLRERQTPGAYGVRWTSLGGRRAWGNAVVGRRNPIAPPLRLQVGDDGSVSAEFHLGAAYEGPNHLTHGGIAALVLDQVLGAAAEVAGAPGMTGTLTLRYVRATPLGDLRVEAKAVETVGVKTIVRGTLSGPDGPCVEAEGIFLLPAAVRAYFEEHSRAIGYDPTTYPEL</sequence>
<dbReference type="PANTHER" id="PTHR47260">
    <property type="entry name" value="UPF0644 PROTEIN PB2B4.06"/>
    <property type="match status" value="1"/>
</dbReference>
<accession>A0ABT9NKB6</accession>
<organism evidence="1 2">
    <name type="scientific">Nocardioides massiliensis</name>
    <dbReference type="NCBI Taxonomy" id="1325935"/>
    <lineage>
        <taxon>Bacteria</taxon>
        <taxon>Bacillati</taxon>
        <taxon>Actinomycetota</taxon>
        <taxon>Actinomycetes</taxon>
        <taxon>Propionibacteriales</taxon>
        <taxon>Nocardioidaceae</taxon>
        <taxon>Nocardioides</taxon>
    </lineage>
</organism>
<dbReference type="InterPro" id="IPR029069">
    <property type="entry name" value="HotDog_dom_sf"/>
</dbReference>
<proteinExistence type="predicted"/>
<keyword evidence="2" id="KW-1185">Reference proteome</keyword>
<dbReference type="InterPro" id="IPR052061">
    <property type="entry name" value="PTE-AB_protein"/>
</dbReference>
<dbReference type="Proteomes" id="UP001240447">
    <property type="component" value="Unassembled WGS sequence"/>
</dbReference>
<gene>
    <name evidence="1" type="ORF">J2S59_000661</name>
</gene>
<protein>
    <submittedName>
        <fullName evidence="1">Acyl-coenzyme A thioesterase PaaI-like protein</fullName>
    </submittedName>
</protein>
<reference evidence="1 2" key="1">
    <citation type="submission" date="2023-07" db="EMBL/GenBank/DDBJ databases">
        <title>Sequencing the genomes of 1000 actinobacteria strains.</title>
        <authorList>
            <person name="Klenk H.-P."/>
        </authorList>
    </citation>
    <scope>NUCLEOTIDE SEQUENCE [LARGE SCALE GENOMIC DNA]</scope>
    <source>
        <strain evidence="1 2">GD13</strain>
    </source>
</reference>
<dbReference type="SUPFAM" id="SSF54637">
    <property type="entry name" value="Thioesterase/thiol ester dehydrase-isomerase"/>
    <property type="match status" value="1"/>
</dbReference>
<dbReference type="PANTHER" id="PTHR47260:SF1">
    <property type="entry name" value="UPF0644 PROTEIN PB2B4.06"/>
    <property type="match status" value="1"/>
</dbReference>
<dbReference type="CDD" id="cd03443">
    <property type="entry name" value="PaaI_thioesterase"/>
    <property type="match status" value="1"/>
</dbReference>
<dbReference type="RefSeq" id="WP_068123397.1">
    <property type="nucleotide sequence ID" value="NZ_CCXJ01000644.1"/>
</dbReference>